<dbReference type="SUPFAM" id="SSF63411">
    <property type="entry name" value="LuxS/MPP-like metallohydrolase"/>
    <property type="match status" value="1"/>
</dbReference>
<feature type="domain" description="Peptidase M16 C-terminal" evidence="1">
    <location>
        <begin position="85"/>
        <end position="159"/>
    </location>
</feature>
<reference evidence="2 3" key="1">
    <citation type="submission" date="2013-12" db="EMBL/GenBank/DDBJ databases">
        <title>Draft genome of the parsitic nematode Ancylostoma duodenale.</title>
        <authorList>
            <person name="Mitreva M."/>
        </authorList>
    </citation>
    <scope>NUCLEOTIDE SEQUENCE [LARGE SCALE GENOMIC DNA]</scope>
    <source>
        <strain evidence="2 3">Zhejiang</strain>
    </source>
</reference>
<dbReference type="InterPro" id="IPR011249">
    <property type="entry name" value="Metalloenz_LuxS/M16"/>
</dbReference>
<dbReference type="PANTHER" id="PTHR43016:SF16">
    <property type="entry name" value="METALLOPROTEASE, PUTATIVE (AFU_ORTHOLOGUE AFUA_4G07610)-RELATED"/>
    <property type="match status" value="1"/>
</dbReference>
<evidence type="ECO:0000313" key="2">
    <source>
        <dbReference type="EMBL" id="KIH50298.1"/>
    </source>
</evidence>
<dbReference type="Gene3D" id="3.30.830.10">
    <property type="entry name" value="Metalloenzyme, LuxS/M16 peptidase-like"/>
    <property type="match status" value="1"/>
</dbReference>
<dbReference type="GO" id="GO:0046872">
    <property type="term" value="F:metal ion binding"/>
    <property type="evidence" value="ECO:0007669"/>
    <property type="project" value="InterPro"/>
</dbReference>
<dbReference type="Pfam" id="PF05193">
    <property type="entry name" value="Peptidase_M16_C"/>
    <property type="match status" value="1"/>
</dbReference>
<sequence>MNDSRWTAKILNWYPWDRRRPQGKPPRRWLDFIKVMCCPAWIQKAKIEKDGQRSWEPIIARSGESVDANFAGKQRVLGVGGSESSFIYQTCSMDCDWMSEELAATMLFAQYLSQGEGALYRAIRGGGLAYGANIYVRSELRTITLSLYRCAQPVQAYEQTKKSW</sequence>
<dbReference type="PANTHER" id="PTHR43016">
    <property type="entry name" value="PRESEQUENCE PROTEASE"/>
    <property type="match status" value="1"/>
</dbReference>
<dbReference type="EMBL" id="KN750145">
    <property type="protein sequence ID" value="KIH50298.1"/>
    <property type="molecule type" value="Genomic_DNA"/>
</dbReference>
<proteinExistence type="predicted"/>
<gene>
    <name evidence="2" type="ORF">ANCDUO_19624</name>
</gene>
<name>A0A0C2C222_9BILA</name>
<dbReference type="AlphaFoldDB" id="A0A0C2C222"/>
<dbReference type="OrthoDB" id="407509at2759"/>
<evidence type="ECO:0000259" key="1">
    <source>
        <dbReference type="Pfam" id="PF05193"/>
    </source>
</evidence>
<keyword evidence="3" id="KW-1185">Reference proteome</keyword>
<dbReference type="Proteomes" id="UP000054047">
    <property type="component" value="Unassembled WGS sequence"/>
</dbReference>
<protein>
    <recommendedName>
        <fullName evidence="1">Peptidase M16 C-terminal domain-containing protein</fullName>
    </recommendedName>
</protein>
<accession>A0A0C2C222</accession>
<evidence type="ECO:0000313" key="3">
    <source>
        <dbReference type="Proteomes" id="UP000054047"/>
    </source>
</evidence>
<dbReference type="InterPro" id="IPR007863">
    <property type="entry name" value="Peptidase_M16_C"/>
</dbReference>
<organism evidence="2 3">
    <name type="scientific">Ancylostoma duodenale</name>
    <dbReference type="NCBI Taxonomy" id="51022"/>
    <lineage>
        <taxon>Eukaryota</taxon>
        <taxon>Metazoa</taxon>
        <taxon>Ecdysozoa</taxon>
        <taxon>Nematoda</taxon>
        <taxon>Chromadorea</taxon>
        <taxon>Rhabditida</taxon>
        <taxon>Rhabditina</taxon>
        <taxon>Rhabditomorpha</taxon>
        <taxon>Strongyloidea</taxon>
        <taxon>Ancylostomatidae</taxon>
        <taxon>Ancylostomatinae</taxon>
        <taxon>Ancylostoma</taxon>
    </lineage>
</organism>